<dbReference type="EMBL" id="SPNV01000166">
    <property type="protein sequence ID" value="KAF5859402.1"/>
    <property type="molecule type" value="Genomic_DNA"/>
</dbReference>
<keyword evidence="2" id="KW-1185">Reference proteome</keyword>
<protein>
    <submittedName>
        <fullName evidence="1">Uncharacterized protein</fullName>
    </submittedName>
</protein>
<sequence>MEAGEESLDILSPAITSSYLHRARQSITLARDRLQDEQPTVIYFQIRTTVWAFNEYRKMMSGRTSWLSRIFRTPPCDAEIKQLNQNIRRIQRYCRKEFNDSQVVDRISLDGIFSAMLLVIGDFENLANALVTHRQHSGESIQTQRLKRQLDLSHLGAVSLNLIHYGDDSTQP</sequence>
<reference evidence="1 2" key="1">
    <citation type="submission" date="2019-04" db="EMBL/GenBank/DDBJ databases">
        <title>Aspergillus burnettii sp. nov., novel species from soil in southeast Queensland.</title>
        <authorList>
            <person name="Gilchrist C.L.M."/>
            <person name="Pitt J.I."/>
            <person name="Lange L."/>
            <person name="Lacey H.J."/>
            <person name="Vuong D."/>
            <person name="Midgley D.J."/>
            <person name="Greenfield P."/>
            <person name="Bradbury M."/>
            <person name="Lacey E."/>
            <person name="Busk P.K."/>
            <person name="Pilgaard B."/>
            <person name="Chooi Y.H."/>
            <person name="Piggott A.M."/>
        </authorList>
    </citation>
    <scope>NUCLEOTIDE SEQUENCE [LARGE SCALE GENOMIC DNA]</scope>
    <source>
        <strain evidence="1 2">FRR 5400</strain>
    </source>
</reference>
<accession>A0A8H6A0S9</accession>
<evidence type="ECO:0000313" key="1">
    <source>
        <dbReference type="EMBL" id="KAF5859402.1"/>
    </source>
</evidence>
<dbReference type="Proteomes" id="UP000541154">
    <property type="component" value="Unassembled WGS sequence"/>
</dbReference>
<comment type="caution">
    <text evidence="1">The sequence shown here is derived from an EMBL/GenBank/DDBJ whole genome shotgun (WGS) entry which is preliminary data.</text>
</comment>
<organism evidence="1 2">
    <name type="scientific">Petromyces alliaceus</name>
    <name type="common">Aspergillus alliaceus</name>
    <dbReference type="NCBI Taxonomy" id="209559"/>
    <lineage>
        <taxon>Eukaryota</taxon>
        <taxon>Fungi</taxon>
        <taxon>Dikarya</taxon>
        <taxon>Ascomycota</taxon>
        <taxon>Pezizomycotina</taxon>
        <taxon>Eurotiomycetes</taxon>
        <taxon>Eurotiomycetidae</taxon>
        <taxon>Eurotiales</taxon>
        <taxon>Aspergillaceae</taxon>
        <taxon>Aspergillus</taxon>
        <taxon>Aspergillus subgen. Circumdati</taxon>
    </lineage>
</organism>
<proteinExistence type="predicted"/>
<dbReference type="AlphaFoldDB" id="A0A8H6A0S9"/>
<evidence type="ECO:0000313" key="2">
    <source>
        <dbReference type="Proteomes" id="UP000541154"/>
    </source>
</evidence>
<name>A0A8H6A0S9_PETAA</name>
<gene>
    <name evidence="1" type="ORF">ETB97_002909</name>
</gene>